<dbReference type="InParanoid" id="H2ZL46"/>
<evidence type="ECO:0000256" key="1">
    <source>
        <dbReference type="SAM" id="MobiDB-lite"/>
    </source>
</evidence>
<reference evidence="2" key="3">
    <citation type="submission" date="2025-09" db="UniProtKB">
        <authorList>
            <consortium name="Ensembl"/>
        </authorList>
    </citation>
    <scope>IDENTIFICATION</scope>
</reference>
<keyword evidence="3" id="KW-1185">Reference proteome</keyword>
<feature type="compositionally biased region" description="Acidic residues" evidence="1">
    <location>
        <begin position="18"/>
        <end position="29"/>
    </location>
</feature>
<protein>
    <submittedName>
        <fullName evidence="2">Uncharacterized protein</fullName>
    </submittedName>
</protein>
<accession>H2ZL46</accession>
<evidence type="ECO:0000313" key="3">
    <source>
        <dbReference type="Proteomes" id="UP000007875"/>
    </source>
</evidence>
<feature type="compositionally biased region" description="Polar residues" evidence="1">
    <location>
        <begin position="100"/>
        <end position="120"/>
    </location>
</feature>
<dbReference type="Proteomes" id="UP000007875">
    <property type="component" value="Unassembled WGS sequence"/>
</dbReference>
<reference evidence="3" key="1">
    <citation type="submission" date="2003-08" db="EMBL/GenBank/DDBJ databases">
        <authorList>
            <person name="Birren B."/>
            <person name="Nusbaum C."/>
            <person name="Abebe A."/>
            <person name="Abouelleil A."/>
            <person name="Adekoya E."/>
            <person name="Ait-zahra M."/>
            <person name="Allen N."/>
            <person name="Allen T."/>
            <person name="An P."/>
            <person name="Anderson M."/>
            <person name="Anderson S."/>
            <person name="Arachchi H."/>
            <person name="Armbruster J."/>
            <person name="Bachantsang P."/>
            <person name="Baldwin J."/>
            <person name="Barry A."/>
            <person name="Bayul T."/>
            <person name="Blitshsteyn B."/>
            <person name="Bloom T."/>
            <person name="Blye J."/>
            <person name="Boguslavskiy L."/>
            <person name="Borowsky M."/>
            <person name="Boukhgalter B."/>
            <person name="Brunache A."/>
            <person name="Butler J."/>
            <person name="Calixte N."/>
            <person name="Calvo S."/>
            <person name="Camarata J."/>
            <person name="Campo K."/>
            <person name="Chang J."/>
            <person name="Cheshatsang Y."/>
            <person name="Citroen M."/>
            <person name="Collymore A."/>
            <person name="Considine T."/>
            <person name="Cook A."/>
            <person name="Cooke P."/>
            <person name="Corum B."/>
            <person name="Cuomo C."/>
            <person name="David R."/>
            <person name="Dawoe T."/>
            <person name="Degray S."/>
            <person name="Dodge S."/>
            <person name="Dooley K."/>
            <person name="Dorje P."/>
            <person name="Dorjee K."/>
            <person name="Dorris L."/>
            <person name="Duffey N."/>
            <person name="Dupes A."/>
            <person name="Elkins T."/>
            <person name="Engels R."/>
            <person name="Erickson J."/>
            <person name="Farina A."/>
            <person name="Faro S."/>
            <person name="Ferreira P."/>
            <person name="Fischer H."/>
            <person name="Fitzgerald M."/>
            <person name="Foley K."/>
            <person name="Gage D."/>
            <person name="Galagan J."/>
            <person name="Gearin G."/>
            <person name="Gnerre S."/>
            <person name="Gnirke A."/>
            <person name="Goyette A."/>
            <person name="Graham J."/>
            <person name="Grandbois E."/>
            <person name="Gyaltsen K."/>
            <person name="Hafez N."/>
            <person name="Hagopian D."/>
            <person name="Hagos B."/>
            <person name="Hall J."/>
            <person name="Hatcher B."/>
            <person name="Heller A."/>
            <person name="Higgins H."/>
            <person name="Honan T."/>
            <person name="Horn A."/>
            <person name="Houde N."/>
            <person name="Hughes L."/>
            <person name="Hulme W."/>
            <person name="Husby E."/>
            <person name="Iliev I."/>
            <person name="Jaffe D."/>
            <person name="Jones C."/>
            <person name="Kamal M."/>
            <person name="Kamat A."/>
            <person name="Kamvysselis M."/>
            <person name="Karlsson E."/>
            <person name="Kells C."/>
            <person name="Kieu A."/>
            <person name="Kisner P."/>
            <person name="Kodira C."/>
            <person name="Kulbokas E."/>
            <person name="Labutti K."/>
            <person name="Lama D."/>
            <person name="Landers T."/>
            <person name="Leger J."/>
            <person name="Levine S."/>
            <person name="Lewis D."/>
            <person name="Lewis T."/>
            <person name="Lindblad-toh K."/>
            <person name="Liu X."/>
            <person name="Lokyitsang T."/>
            <person name="Lokyitsang Y."/>
            <person name="Lucien O."/>
            <person name="Lui A."/>
            <person name="Ma L.J."/>
            <person name="Mabbitt R."/>
            <person name="Macdonald J."/>
            <person name="Maclean C."/>
            <person name="Major J."/>
            <person name="Manning J."/>
            <person name="Marabella R."/>
            <person name="Maru K."/>
            <person name="Matthews C."/>
            <person name="Mauceli E."/>
            <person name="Mccarthy M."/>
            <person name="Mcdonough S."/>
            <person name="Mcghee T."/>
            <person name="Meldrim J."/>
            <person name="Meneus L."/>
            <person name="Mesirov J."/>
            <person name="Mihalev A."/>
            <person name="Mihova T."/>
            <person name="Mikkelsen T."/>
            <person name="Mlenga V."/>
            <person name="Moru K."/>
            <person name="Mozes J."/>
            <person name="Mulrain L."/>
            <person name="Munson G."/>
            <person name="Naylor J."/>
            <person name="Newes C."/>
            <person name="Nguyen C."/>
            <person name="Nguyen N."/>
            <person name="Nguyen T."/>
            <person name="Nicol R."/>
            <person name="Nielsen C."/>
            <person name="Nizzari M."/>
            <person name="Norbu C."/>
            <person name="Norbu N."/>
            <person name="O'donnell P."/>
            <person name="Okoawo O."/>
            <person name="O'leary S."/>
            <person name="Omotosho B."/>
            <person name="O'neill K."/>
            <person name="Osman S."/>
            <person name="Parker S."/>
            <person name="Perrin D."/>
            <person name="Phunkhang P."/>
            <person name="Piqani B."/>
            <person name="Purcell S."/>
            <person name="Rachupka T."/>
            <person name="Ramasamy U."/>
            <person name="Rameau R."/>
            <person name="Ray V."/>
            <person name="Raymond C."/>
            <person name="Retta R."/>
            <person name="Richardson S."/>
            <person name="Rise C."/>
            <person name="Rodriguez J."/>
            <person name="Rogers J."/>
            <person name="Rogov P."/>
            <person name="Rutman M."/>
            <person name="Schupbach R."/>
            <person name="Seaman C."/>
            <person name="Settipalli S."/>
            <person name="Sharpe T."/>
            <person name="Sheridan J."/>
            <person name="Sherpa N."/>
            <person name="Shi J."/>
            <person name="Smirnov S."/>
            <person name="Smith C."/>
            <person name="Sougnez C."/>
            <person name="Spencer B."/>
            <person name="Stalker J."/>
            <person name="Stange-thomann N."/>
            <person name="Stavropoulos S."/>
            <person name="Stetson K."/>
            <person name="Stone C."/>
            <person name="Stone S."/>
            <person name="Stubbs M."/>
            <person name="Talamas J."/>
            <person name="Tchuinga P."/>
            <person name="Tenzing P."/>
            <person name="Tesfaye S."/>
            <person name="Theodore J."/>
            <person name="Thoulutsang Y."/>
            <person name="Topham K."/>
            <person name="Towey S."/>
            <person name="Tsamla T."/>
            <person name="Tsomo N."/>
            <person name="Vallee D."/>
            <person name="Vassiliev H."/>
            <person name="Venkataraman V."/>
            <person name="Vinson J."/>
            <person name="Vo A."/>
            <person name="Wade C."/>
            <person name="Wang S."/>
            <person name="Wangchuk T."/>
            <person name="Wangdi T."/>
            <person name="Whittaker C."/>
            <person name="Wilkinson J."/>
            <person name="Wu Y."/>
            <person name="Wyman D."/>
            <person name="Yadav S."/>
            <person name="Yang S."/>
            <person name="Yang X."/>
            <person name="Yeager S."/>
            <person name="Yee E."/>
            <person name="Young G."/>
            <person name="Zainoun J."/>
            <person name="Zembeck L."/>
            <person name="Zimmer A."/>
            <person name="Zody M."/>
            <person name="Lander E."/>
        </authorList>
    </citation>
    <scope>NUCLEOTIDE SEQUENCE [LARGE SCALE GENOMIC DNA]</scope>
</reference>
<dbReference type="HOGENOM" id="CLU_1911326_0_0_1"/>
<feature type="compositionally biased region" description="Basic and acidic residues" evidence="1">
    <location>
        <begin position="1"/>
        <end position="10"/>
    </location>
</feature>
<feature type="compositionally biased region" description="Polar residues" evidence="1">
    <location>
        <begin position="32"/>
        <end position="43"/>
    </location>
</feature>
<feature type="region of interest" description="Disordered" evidence="1">
    <location>
        <begin position="90"/>
        <end position="133"/>
    </location>
</feature>
<dbReference type="AlphaFoldDB" id="H2ZL46"/>
<reference evidence="2" key="2">
    <citation type="submission" date="2025-08" db="UniProtKB">
        <authorList>
            <consortium name="Ensembl"/>
        </authorList>
    </citation>
    <scope>IDENTIFICATION</scope>
</reference>
<sequence length="133" mass="14945">MKTMKGKQDWKIPSYLKDDDDDQSSDDDPSQFLKTTSKPSSSNESKKIGSKSTSPPPKLIKSPRVKDDDPLLSLFNDNLHGELPRTTIDFARGKSDLEYKSSSPPRLTSPNRVRSPTSQITKEDRITSPRSYT</sequence>
<feature type="region of interest" description="Disordered" evidence="1">
    <location>
        <begin position="1"/>
        <end position="70"/>
    </location>
</feature>
<evidence type="ECO:0000313" key="2">
    <source>
        <dbReference type="Ensembl" id="ENSCSAVP00000018312.1"/>
    </source>
</evidence>
<proteinExistence type="predicted"/>
<dbReference type="Ensembl" id="ENSCSAVT00000018512.1">
    <property type="protein sequence ID" value="ENSCSAVP00000018312.1"/>
    <property type="gene ID" value="ENSCSAVG00000010755.1"/>
</dbReference>
<name>H2ZL46_CIOSA</name>
<organism evidence="2 3">
    <name type="scientific">Ciona savignyi</name>
    <name type="common">Pacific transparent sea squirt</name>
    <dbReference type="NCBI Taxonomy" id="51511"/>
    <lineage>
        <taxon>Eukaryota</taxon>
        <taxon>Metazoa</taxon>
        <taxon>Chordata</taxon>
        <taxon>Tunicata</taxon>
        <taxon>Ascidiacea</taxon>
        <taxon>Phlebobranchia</taxon>
        <taxon>Cionidae</taxon>
        <taxon>Ciona</taxon>
    </lineage>
</organism>